<dbReference type="GeneID" id="9951765"/>
<dbReference type="WBParaSite" id="EN70_4604">
    <property type="protein sequence ID" value="EN70_4604"/>
    <property type="gene ID" value="EN70_4604"/>
</dbReference>
<dbReference type="AlphaFoldDB" id="A0A1I7VNR4"/>
<dbReference type="RefSeq" id="XP_020301095.1">
    <property type="nucleotide sequence ID" value="XM_020448786.1"/>
</dbReference>
<dbReference type="EMBL" id="JH712067">
    <property type="protein sequence ID" value="EFO14238.1"/>
    <property type="molecule type" value="Genomic_DNA"/>
</dbReference>
<evidence type="ECO:0000313" key="2">
    <source>
        <dbReference type="EMBL" id="EFO14238.1"/>
    </source>
</evidence>
<reference evidence="4" key="2">
    <citation type="submission" date="2016-11" db="UniProtKB">
        <authorList>
            <consortium name="WormBaseParasite"/>
        </authorList>
    </citation>
    <scope>IDENTIFICATION</scope>
</reference>
<dbReference type="Proteomes" id="UP000095285">
    <property type="component" value="Unassembled WGS sequence"/>
</dbReference>
<feature type="compositionally biased region" description="Low complexity" evidence="1">
    <location>
        <begin position="8"/>
        <end position="45"/>
    </location>
</feature>
<organism evidence="3 4">
    <name type="scientific">Loa loa</name>
    <name type="common">Eye worm</name>
    <name type="synonym">Filaria loa</name>
    <dbReference type="NCBI Taxonomy" id="7209"/>
    <lineage>
        <taxon>Eukaryota</taxon>
        <taxon>Metazoa</taxon>
        <taxon>Ecdysozoa</taxon>
        <taxon>Nematoda</taxon>
        <taxon>Chromadorea</taxon>
        <taxon>Rhabditida</taxon>
        <taxon>Spirurina</taxon>
        <taxon>Spiruromorpha</taxon>
        <taxon>Filarioidea</taxon>
        <taxon>Onchocercidae</taxon>
        <taxon>Loa</taxon>
    </lineage>
</organism>
<protein>
    <submittedName>
        <fullName evidence="2 4">Uncharacterized protein</fullName>
    </submittedName>
</protein>
<reference evidence="2 3" key="1">
    <citation type="submission" date="2012-04" db="EMBL/GenBank/DDBJ databases">
        <title>The Genome Sequence of Loa loa.</title>
        <authorList>
            <consortium name="The Broad Institute Genome Sequencing Platform"/>
            <consortium name="Broad Institute Genome Sequencing Center for Infectious Disease"/>
            <person name="Nutman T.B."/>
            <person name="Fink D.L."/>
            <person name="Russ C."/>
            <person name="Young S."/>
            <person name="Zeng Q."/>
            <person name="Gargeya S."/>
            <person name="Alvarado L."/>
            <person name="Berlin A."/>
            <person name="Chapman S.B."/>
            <person name="Chen Z."/>
            <person name="Freedman E."/>
            <person name="Gellesch M."/>
            <person name="Goldberg J."/>
            <person name="Griggs A."/>
            <person name="Gujja S."/>
            <person name="Heilman E.R."/>
            <person name="Heiman D."/>
            <person name="Howarth C."/>
            <person name="Mehta T."/>
            <person name="Neiman D."/>
            <person name="Pearson M."/>
            <person name="Roberts A."/>
            <person name="Saif S."/>
            <person name="Shea T."/>
            <person name="Shenoy N."/>
            <person name="Sisk P."/>
            <person name="Stolte C."/>
            <person name="Sykes S."/>
            <person name="White J."/>
            <person name="Yandava C."/>
            <person name="Haas B."/>
            <person name="Henn M.R."/>
            <person name="Nusbaum C."/>
            <person name="Birren B."/>
        </authorList>
    </citation>
    <scope>NUCLEOTIDE SEQUENCE [LARGE SCALE GENOMIC DNA]</scope>
</reference>
<evidence type="ECO:0000313" key="3">
    <source>
        <dbReference type="Proteomes" id="UP000095285"/>
    </source>
</evidence>
<accession>A0A1I7VNR4</accession>
<evidence type="ECO:0000313" key="4">
    <source>
        <dbReference type="WBParaSite" id="EN70_4604"/>
    </source>
</evidence>
<proteinExistence type="predicted"/>
<dbReference type="KEGG" id="loa:LOAG_14286"/>
<evidence type="ECO:0000256" key="1">
    <source>
        <dbReference type="SAM" id="MobiDB-lite"/>
    </source>
</evidence>
<name>A0A1I7VNR4_LOALO</name>
<accession>A0A1S0TI20</accession>
<dbReference type="CTD" id="9951765"/>
<dbReference type="InParanoid" id="A0A1I7VNR4"/>
<feature type="compositionally biased region" description="Basic and acidic residues" evidence="1">
    <location>
        <begin position="50"/>
        <end position="84"/>
    </location>
</feature>
<gene>
    <name evidence="2 4" type="ORF">LOAG_14286</name>
</gene>
<feature type="region of interest" description="Disordered" evidence="1">
    <location>
        <begin position="1"/>
        <end position="85"/>
    </location>
</feature>
<keyword evidence="3" id="KW-1185">Reference proteome</keyword>
<sequence length="131" mass="14390">MSEMSDDATVTTATATANNNTEQHDSSSSYLMVSDSTRSSSDTLSPNGEVTDKEKDLISPRKEKLCKESKKQAMGDIRNSDDPTKCVTESTVTQISNDNVNNQKPSKGLKMDAKLTETKKVEILFFSVFLN</sequence>